<dbReference type="Pfam" id="PF00535">
    <property type="entry name" value="Glycos_transf_2"/>
    <property type="match status" value="1"/>
</dbReference>
<dbReference type="Gene3D" id="3.90.550.10">
    <property type="entry name" value="Spore Coat Polysaccharide Biosynthesis Protein SpsA, Chain A"/>
    <property type="match status" value="1"/>
</dbReference>
<name>A0A916SJE1_9BURK</name>
<protein>
    <submittedName>
        <fullName evidence="3">Glycosyl transferase family 2</fullName>
    </submittedName>
</protein>
<proteinExistence type="inferred from homology"/>
<comment type="caution">
    <text evidence="3">The sequence shown here is derived from an EMBL/GenBank/DDBJ whole genome shotgun (WGS) entry which is preliminary data.</text>
</comment>
<evidence type="ECO:0000313" key="3">
    <source>
        <dbReference type="EMBL" id="GGB03757.1"/>
    </source>
</evidence>
<dbReference type="InterPro" id="IPR029044">
    <property type="entry name" value="Nucleotide-diphossugar_trans"/>
</dbReference>
<dbReference type="GO" id="GO:0016740">
    <property type="term" value="F:transferase activity"/>
    <property type="evidence" value="ECO:0007669"/>
    <property type="project" value="UniProtKB-KW"/>
</dbReference>
<dbReference type="PANTHER" id="PTHR43630">
    <property type="entry name" value="POLY-BETA-1,6-N-ACETYL-D-GLUCOSAMINE SYNTHASE"/>
    <property type="match status" value="1"/>
</dbReference>
<keyword evidence="3" id="KW-0808">Transferase</keyword>
<reference evidence="3" key="2">
    <citation type="submission" date="2020-09" db="EMBL/GenBank/DDBJ databases">
        <authorList>
            <person name="Sun Q."/>
            <person name="Zhou Y."/>
        </authorList>
    </citation>
    <scope>NUCLEOTIDE SEQUENCE</scope>
    <source>
        <strain evidence="3">CGMCC 1.15322</strain>
    </source>
</reference>
<dbReference type="Proteomes" id="UP000620596">
    <property type="component" value="Unassembled WGS sequence"/>
</dbReference>
<reference evidence="3" key="1">
    <citation type="journal article" date="2014" name="Int. J. Syst. Evol. Microbiol.">
        <title>Complete genome sequence of Corynebacterium casei LMG S-19264T (=DSM 44701T), isolated from a smear-ripened cheese.</title>
        <authorList>
            <consortium name="US DOE Joint Genome Institute (JGI-PGF)"/>
            <person name="Walter F."/>
            <person name="Albersmeier A."/>
            <person name="Kalinowski J."/>
            <person name="Ruckert C."/>
        </authorList>
    </citation>
    <scope>NUCLEOTIDE SEQUENCE</scope>
    <source>
        <strain evidence="3">CGMCC 1.15322</strain>
    </source>
</reference>
<dbReference type="InterPro" id="IPR001173">
    <property type="entry name" value="Glyco_trans_2-like"/>
</dbReference>
<gene>
    <name evidence="3" type="ORF">GCM10011496_25890</name>
</gene>
<evidence type="ECO:0000313" key="4">
    <source>
        <dbReference type="Proteomes" id="UP000620596"/>
    </source>
</evidence>
<organism evidence="3 4">
    <name type="scientific">Polaromonas eurypsychrophila</name>
    <dbReference type="NCBI Taxonomy" id="1614635"/>
    <lineage>
        <taxon>Bacteria</taxon>
        <taxon>Pseudomonadati</taxon>
        <taxon>Pseudomonadota</taxon>
        <taxon>Betaproteobacteria</taxon>
        <taxon>Burkholderiales</taxon>
        <taxon>Comamonadaceae</taxon>
        <taxon>Polaromonas</taxon>
    </lineage>
</organism>
<sequence>MAAAGETFNTSRTMSLSAIIITKNEEANLQACLESVRFADQWVVVDNASTDNTRAIANAFGAEVTQTQAWPGFGPQKNLALSLARHDWVLSIDADERVTPELALEIQKAMQNRAADAFEIPRLTEFCGQWIHHCGWTPDPVLRLFRRGQAGFSDDLVHERVILKSGAVVRLNNRLLHYSYPTPAHYWRKLEQYSLAWAQQAHARGRTSSMLRAVTSGLMAFLKSYIFRLGILDGSMGFAVCAMQAQAAFGKYFTLYCLNQQNALKKT</sequence>
<accession>A0A916SJE1</accession>
<dbReference type="CDD" id="cd02511">
    <property type="entry name" value="Beta4Glucosyltransferase"/>
    <property type="match status" value="1"/>
</dbReference>
<feature type="domain" description="Glycosyltransferase 2-like" evidence="2">
    <location>
        <begin position="17"/>
        <end position="116"/>
    </location>
</feature>
<comment type="similarity">
    <text evidence="1">Belongs to the glycosyltransferase 2 family. WaaE/KdtX subfamily.</text>
</comment>
<dbReference type="EMBL" id="BMIG01000009">
    <property type="protein sequence ID" value="GGB03757.1"/>
    <property type="molecule type" value="Genomic_DNA"/>
</dbReference>
<keyword evidence="4" id="KW-1185">Reference proteome</keyword>
<evidence type="ECO:0000259" key="2">
    <source>
        <dbReference type="Pfam" id="PF00535"/>
    </source>
</evidence>
<evidence type="ECO:0000256" key="1">
    <source>
        <dbReference type="ARBA" id="ARBA00038494"/>
    </source>
</evidence>
<dbReference type="SUPFAM" id="SSF53448">
    <property type="entry name" value="Nucleotide-diphospho-sugar transferases"/>
    <property type="match status" value="1"/>
</dbReference>
<dbReference type="PANTHER" id="PTHR43630:SF2">
    <property type="entry name" value="GLYCOSYLTRANSFERASE"/>
    <property type="match status" value="1"/>
</dbReference>
<dbReference type="AlphaFoldDB" id="A0A916SJE1"/>